<dbReference type="PROSITE" id="PS51828">
    <property type="entry name" value="PTX_2"/>
    <property type="match status" value="1"/>
</dbReference>
<dbReference type="InterPro" id="IPR001759">
    <property type="entry name" value="PTX_dom"/>
</dbReference>
<dbReference type="GO" id="GO:0046872">
    <property type="term" value="F:metal ion binding"/>
    <property type="evidence" value="ECO:0007669"/>
    <property type="project" value="UniProtKB-KW"/>
</dbReference>
<evidence type="ECO:0000256" key="9">
    <source>
        <dbReference type="RuleBase" id="RU362112"/>
    </source>
</evidence>
<organism evidence="11 12">
    <name type="scientific">Clupea harengus</name>
    <name type="common">Atlantic herring</name>
    <dbReference type="NCBI Taxonomy" id="7950"/>
    <lineage>
        <taxon>Eukaryota</taxon>
        <taxon>Metazoa</taxon>
        <taxon>Chordata</taxon>
        <taxon>Craniata</taxon>
        <taxon>Vertebrata</taxon>
        <taxon>Euteleostomi</taxon>
        <taxon>Actinopterygii</taxon>
        <taxon>Neopterygii</taxon>
        <taxon>Teleostei</taxon>
        <taxon>Clupei</taxon>
        <taxon>Clupeiformes</taxon>
        <taxon>Clupeoidei</taxon>
        <taxon>Clupeidae</taxon>
        <taxon>Clupea</taxon>
    </lineage>
</organism>
<dbReference type="InterPro" id="IPR051005">
    <property type="entry name" value="Pentraxin_domain"/>
</dbReference>
<dbReference type="Pfam" id="PF00354">
    <property type="entry name" value="Pentaxin"/>
    <property type="match status" value="1"/>
</dbReference>
<proteinExistence type="inferred from homology"/>
<comment type="subcellular location">
    <subcellularLocation>
        <location evidence="1 9">Secreted</location>
    </subcellularLocation>
</comment>
<dbReference type="GeneID" id="105894928"/>
<dbReference type="GO" id="GO:0005576">
    <property type="term" value="C:extracellular region"/>
    <property type="evidence" value="ECO:0007669"/>
    <property type="project" value="UniProtKB-SubCell"/>
</dbReference>
<dbReference type="PRINTS" id="PR00895">
    <property type="entry name" value="PENTAXIN"/>
</dbReference>
<gene>
    <name evidence="12" type="primary">LOC105894928</name>
</gene>
<reference evidence="12" key="1">
    <citation type="submission" date="2025-08" db="UniProtKB">
        <authorList>
            <consortium name="RefSeq"/>
        </authorList>
    </citation>
    <scope>IDENTIFICATION</scope>
</reference>
<evidence type="ECO:0000256" key="3">
    <source>
        <dbReference type="ARBA" id="ARBA00022723"/>
    </source>
</evidence>
<comment type="subunit">
    <text evidence="9">Homopentamer. Pentaxin (or pentraxin) have a discoid arrangement of 5 non-covalently bound subunits.</text>
</comment>
<dbReference type="SUPFAM" id="SSF49899">
    <property type="entry name" value="Concanavalin A-like lectins/glucanases"/>
    <property type="match status" value="1"/>
</dbReference>
<comment type="similarity">
    <text evidence="7 9">Belongs to the pentraxin family.</text>
</comment>
<evidence type="ECO:0000256" key="1">
    <source>
        <dbReference type="ARBA" id="ARBA00004613"/>
    </source>
</evidence>
<evidence type="ECO:0000256" key="2">
    <source>
        <dbReference type="ARBA" id="ARBA00022525"/>
    </source>
</evidence>
<comment type="cofactor">
    <cofactor evidence="9">
        <name>Ca(2+)</name>
        <dbReference type="ChEBI" id="CHEBI:29108"/>
    </cofactor>
    <text evidence="9">Binds 2 calcium ions per subunit.</text>
</comment>
<feature type="domain" description="Pentraxin (PTX)" evidence="10">
    <location>
        <begin position="8"/>
        <end position="213"/>
    </location>
</feature>
<keyword evidence="3 9" id="KW-0479">Metal-binding</keyword>
<evidence type="ECO:0000259" key="10">
    <source>
        <dbReference type="PROSITE" id="PS51828"/>
    </source>
</evidence>
<comment type="caution">
    <text evidence="8">Lacks conserved residue(s) required for the propagation of feature annotation.</text>
</comment>
<evidence type="ECO:0000256" key="6">
    <source>
        <dbReference type="ARBA" id="ARBA00023157"/>
    </source>
</evidence>
<keyword evidence="6" id="KW-1015">Disulfide bond</keyword>
<evidence type="ECO:0000313" key="12">
    <source>
        <dbReference type="RefSeq" id="XP_031436339.1"/>
    </source>
</evidence>
<keyword evidence="2" id="KW-0964">Secreted</keyword>
<sequence>MSASTDLSGKVFSFPEEGATAHVRLAPMNSKVLWSASVCLRFYTELHDQTFIIFSMAVPSHSKRIALFRADNTNEYHLYINGEYGTFYGLPFDVNKWNSICLVWDASNRLSQITVNQIRSVKKTRHVSPGDSVAGTPIIILGQDQDSYGGGFDASQTFIGHIRDVQMWDYPVSACEIQNYMQDLGYRPGNYLNWATFVWFFHGNVLLEDYETC</sequence>
<dbReference type="AlphaFoldDB" id="A0A6P8GAL1"/>
<dbReference type="PANTHER" id="PTHR45869">
    <property type="entry name" value="C-REACTIVE PROTEIN-RELATED"/>
    <property type="match status" value="1"/>
</dbReference>
<dbReference type="InterPro" id="IPR013320">
    <property type="entry name" value="ConA-like_dom_sf"/>
</dbReference>
<evidence type="ECO:0000256" key="5">
    <source>
        <dbReference type="ARBA" id="ARBA00022837"/>
    </source>
</evidence>
<dbReference type="PANTHER" id="PTHR45869:SF7">
    <property type="entry name" value="C-REACTIVE PROTEIN"/>
    <property type="match status" value="1"/>
</dbReference>
<evidence type="ECO:0000313" key="11">
    <source>
        <dbReference type="Proteomes" id="UP000515152"/>
    </source>
</evidence>
<dbReference type="KEGG" id="char:105894928"/>
<evidence type="ECO:0000256" key="7">
    <source>
        <dbReference type="ARBA" id="ARBA00038102"/>
    </source>
</evidence>
<dbReference type="Gene3D" id="2.60.120.200">
    <property type="match status" value="1"/>
</dbReference>
<keyword evidence="4" id="KW-0732">Signal</keyword>
<dbReference type="Proteomes" id="UP000515152">
    <property type="component" value="Chromosome 14"/>
</dbReference>
<keyword evidence="11" id="KW-1185">Reference proteome</keyword>
<evidence type="ECO:0000256" key="4">
    <source>
        <dbReference type="ARBA" id="ARBA00022729"/>
    </source>
</evidence>
<evidence type="ECO:0000256" key="8">
    <source>
        <dbReference type="PROSITE-ProRule" id="PRU01172"/>
    </source>
</evidence>
<dbReference type="SMART" id="SM00159">
    <property type="entry name" value="PTX"/>
    <property type="match status" value="1"/>
</dbReference>
<protein>
    <recommendedName>
        <fullName evidence="9">Pentraxin family member</fullName>
    </recommendedName>
</protein>
<accession>A0A6P8GAL1</accession>
<dbReference type="OrthoDB" id="547680at2759"/>
<keyword evidence="5 9" id="KW-0106">Calcium</keyword>
<dbReference type="RefSeq" id="XP_031436339.1">
    <property type="nucleotide sequence ID" value="XM_031580479.1"/>
</dbReference>
<name>A0A6P8GAL1_CLUHA</name>